<comment type="caution">
    <text evidence="1">The sequence shown here is derived from an EMBL/GenBank/DDBJ whole genome shotgun (WGS) entry which is preliminary data.</text>
</comment>
<gene>
    <name evidence="2" type="ORF">CSW41_01635</name>
    <name evidence="1" type="ORF">CSW47_09360</name>
</gene>
<organism evidence="1 3">
    <name type="scientific">Thermus scotoductus</name>
    <dbReference type="NCBI Taxonomy" id="37636"/>
    <lineage>
        <taxon>Bacteria</taxon>
        <taxon>Thermotogati</taxon>
        <taxon>Deinococcota</taxon>
        <taxon>Deinococci</taxon>
        <taxon>Thermales</taxon>
        <taxon>Thermaceae</taxon>
        <taxon>Thermus</taxon>
    </lineage>
</organism>
<sequence length="74" mass="8579">MAPGEARRFFSLGELWESPLEVQARYLPLQEALRRLPPGAYRLVGEAYEGERLWSRHVLEVEYLEPILPLGVAW</sequence>
<protein>
    <submittedName>
        <fullName evidence="1">Uncharacterized protein</fullName>
    </submittedName>
</protein>
<dbReference type="EMBL" id="PELV01000034">
    <property type="protein sequence ID" value="RTH20753.1"/>
    <property type="molecule type" value="Genomic_DNA"/>
</dbReference>
<evidence type="ECO:0000313" key="2">
    <source>
        <dbReference type="EMBL" id="RTH20753.1"/>
    </source>
</evidence>
<reference evidence="3 4" key="1">
    <citation type="journal article" date="2019" name="Extremophiles">
        <title>Biogeography of thermophiles and predominance of Thermus scotoductus in domestic water heaters.</title>
        <authorList>
            <person name="Wilpiszeski R.L."/>
            <person name="Zhang Z."/>
            <person name="House C.H."/>
        </authorList>
    </citation>
    <scope>NUCLEOTIDE SEQUENCE [LARGE SCALE GENOMIC DNA]</scope>
    <source>
        <strain evidence="2 4">28_S28</strain>
        <strain evidence="1 3">34_S34</strain>
    </source>
</reference>
<name>A0A430R6S0_THESC</name>
<dbReference type="EMBL" id="PELP01000273">
    <property type="protein sequence ID" value="RTH03106.1"/>
    <property type="molecule type" value="Genomic_DNA"/>
</dbReference>
<proteinExistence type="predicted"/>
<accession>A0A430R6S0</accession>
<evidence type="ECO:0000313" key="1">
    <source>
        <dbReference type="EMBL" id="RTH03106.1"/>
    </source>
</evidence>
<dbReference type="Proteomes" id="UP000286734">
    <property type="component" value="Unassembled WGS sequence"/>
</dbReference>
<dbReference type="Proteomes" id="UP000287439">
    <property type="component" value="Unassembled WGS sequence"/>
</dbReference>
<evidence type="ECO:0000313" key="4">
    <source>
        <dbReference type="Proteomes" id="UP000287439"/>
    </source>
</evidence>
<evidence type="ECO:0000313" key="3">
    <source>
        <dbReference type="Proteomes" id="UP000286734"/>
    </source>
</evidence>
<dbReference type="AlphaFoldDB" id="A0A430R6S0"/>